<evidence type="ECO:0000256" key="1">
    <source>
        <dbReference type="SAM" id="MobiDB-lite"/>
    </source>
</evidence>
<protein>
    <recommendedName>
        <fullName evidence="4">CCZ1/INTU/HSP4 first Longin domain-containing protein</fullName>
    </recommendedName>
</protein>
<evidence type="ECO:0000313" key="2">
    <source>
        <dbReference type="EMBL" id="CAF0746610.1"/>
    </source>
</evidence>
<dbReference type="EMBL" id="CAJNOC010000333">
    <property type="protein sequence ID" value="CAF0746610.1"/>
    <property type="molecule type" value="Genomic_DNA"/>
</dbReference>
<keyword evidence="3" id="KW-1185">Reference proteome</keyword>
<feature type="compositionally biased region" description="Basic and acidic residues" evidence="1">
    <location>
        <begin position="257"/>
        <end position="266"/>
    </location>
</feature>
<feature type="region of interest" description="Disordered" evidence="1">
    <location>
        <begin position="257"/>
        <end position="277"/>
    </location>
</feature>
<sequence length="524" mass="61048">MFFAYIYDNNYIKSDRDFYGDAIICFYPVESKESYLYLLGQMVGAIEFFKGLIPNSRLEQFKLDKLIFCFKSLNSQFSMIIATDQMTLSNELLIRKKLAVLFNLVKLVHGPFSNIDRTDETNYKLFKKRIDDITSICYNLVIKTKRSLFDSFYATVNLNLQVKLESRSKYLMNYSMKKLKAFTGLLFYNDRVFSTSIKSNLMINLLYLLLTNEETNLLEKCVPVNESLSLPVGCHLVKLYLPRRLINRLINETYDANRDNENKTNEEDSNESNQTSDDYLVMDVLPETTRFRTTVSMSSVNEFDRDDLYEINSFNLNDNENDHEITLYFQKNSKLKLALMSLETKSECFQSENLIRIWQNIVTNFSTFECELMEEERRLVEGEKLRKDSINETNSNLVYSCVIDRNQMIKNNWLINKNTQSGLMSNMNLYNEIFKSMPELSKLEISKKSYTYSYIKQNIATISSSTLHQYSLNESINDGNVSKVDFEIIDKTPSSNLNLSSSSSLKSSLNYGDVLIRCTQNKFD</sequence>
<gene>
    <name evidence="2" type="ORF">OXX778_LOCUS3686</name>
</gene>
<name>A0A813NZ45_9BILA</name>
<proteinExistence type="predicted"/>
<comment type="caution">
    <text evidence="2">The sequence shown here is derived from an EMBL/GenBank/DDBJ whole genome shotgun (WGS) entry which is preliminary data.</text>
</comment>
<organism evidence="2 3">
    <name type="scientific">Brachionus calyciflorus</name>
    <dbReference type="NCBI Taxonomy" id="104777"/>
    <lineage>
        <taxon>Eukaryota</taxon>
        <taxon>Metazoa</taxon>
        <taxon>Spiralia</taxon>
        <taxon>Gnathifera</taxon>
        <taxon>Rotifera</taxon>
        <taxon>Eurotatoria</taxon>
        <taxon>Monogononta</taxon>
        <taxon>Pseudotrocha</taxon>
        <taxon>Ploima</taxon>
        <taxon>Brachionidae</taxon>
        <taxon>Brachionus</taxon>
    </lineage>
</organism>
<evidence type="ECO:0000313" key="3">
    <source>
        <dbReference type="Proteomes" id="UP000663879"/>
    </source>
</evidence>
<dbReference type="OrthoDB" id="16754at2759"/>
<dbReference type="Proteomes" id="UP000663879">
    <property type="component" value="Unassembled WGS sequence"/>
</dbReference>
<evidence type="ECO:0008006" key="4">
    <source>
        <dbReference type="Google" id="ProtNLM"/>
    </source>
</evidence>
<dbReference type="AlphaFoldDB" id="A0A813NZ45"/>
<accession>A0A813NZ45</accession>
<reference evidence="2" key="1">
    <citation type="submission" date="2021-02" db="EMBL/GenBank/DDBJ databases">
        <authorList>
            <person name="Nowell W R."/>
        </authorList>
    </citation>
    <scope>NUCLEOTIDE SEQUENCE</scope>
    <source>
        <strain evidence="2">Ploen Becks lab</strain>
    </source>
</reference>